<proteinExistence type="predicted"/>
<organism evidence="1 2">
    <name type="scientific">Cycloclasticus pugetii</name>
    <dbReference type="NCBI Taxonomy" id="34068"/>
    <lineage>
        <taxon>Bacteria</taxon>
        <taxon>Pseudomonadati</taxon>
        <taxon>Pseudomonadota</taxon>
        <taxon>Gammaproteobacteria</taxon>
        <taxon>Thiotrichales</taxon>
        <taxon>Piscirickettsiaceae</taxon>
        <taxon>Cycloclasticus</taxon>
    </lineage>
</organism>
<name>A0AB33Z183_9GAMM</name>
<evidence type="ECO:0000313" key="1">
    <source>
        <dbReference type="EMBL" id="EPD12682.1"/>
    </source>
</evidence>
<sequence>MKNNNFTISYKINPTDFPQASTSLELKKHNNNWVLKGVYGMYSENEVNRIISEDEVQAVITKLEHSKLPVLPSEIVGCDGAFQEIKLARGVGHIIYRWWDDELEGYKVLDKLVDTLLEWGRIDYGKCKM</sequence>
<dbReference type="EMBL" id="ASHL01000007">
    <property type="protein sequence ID" value="EPD12682.1"/>
    <property type="molecule type" value="Genomic_DNA"/>
</dbReference>
<dbReference type="RefSeq" id="WP_016390699.1">
    <property type="nucleotide sequence ID" value="NZ_JBLIAD010000006.1"/>
</dbReference>
<dbReference type="Proteomes" id="UP000015462">
    <property type="component" value="Unassembled WGS sequence"/>
</dbReference>
<reference evidence="1 2" key="1">
    <citation type="journal article" date="2013" name="Genome Announc.">
        <title>Genome Sequence of the Pyrene- and Fluoranthene-Degrading Bacterium Cycloclasticus sp. Strain PY97M.</title>
        <authorList>
            <person name="Cui Z."/>
            <person name="Xu G."/>
            <person name="Li Q."/>
            <person name="Gao W."/>
            <person name="Zheng L."/>
        </authorList>
    </citation>
    <scope>NUCLEOTIDE SEQUENCE [LARGE SCALE GENOMIC DNA]</scope>
    <source>
        <strain evidence="1 2">PY97M</strain>
    </source>
</reference>
<accession>A0AB33Z183</accession>
<protein>
    <submittedName>
        <fullName evidence="1">Uncharacterized protein</fullName>
    </submittedName>
</protein>
<gene>
    <name evidence="1" type="ORF">L196_08754</name>
</gene>
<dbReference type="AlphaFoldDB" id="A0AB33Z183"/>
<evidence type="ECO:0000313" key="2">
    <source>
        <dbReference type="Proteomes" id="UP000015462"/>
    </source>
</evidence>
<comment type="caution">
    <text evidence="1">The sequence shown here is derived from an EMBL/GenBank/DDBJ whole genome shotgun (WGS) entry which is preliminary data.</text>
</comment>
<keyword evidence="2" id="KW-1185">Reference proteome</keyword>